<name>A0A2H0RI98_9BACT</name>
<dbReference type="InterPro" id="IPR036249">
    <property type="entry name" value="Thioredoxin-like_sf"/>
</dbReference>
<evidence type="ECO:0000259" key="3">
    <source>
        <dbReference type="Pfam" id="PF13462"/>
    </source>
</evidence>
<gene>
    <name evidence="4" type="ORF">COV07_04605</name>
</gene>
<dbReference type="SUPFAM" id="SSF52833">
    <property type="entry name" value="Thioredoxin-like"/>
    <property type="match status" value="1"/>
</dbReference>
<reference evidence="4 5" key="1">
    <citation type="submission" date="2017-09" db="EMBL/GenBank/DDBJ databases">
        <title>Depth-based differentiation of microbial function through sediment-hosted aquifers and enrichment of novel symbionts in the deep terrestrial subsurface.</title>
        <authorList>
            <person name="Probst A.J."/>
            <person name="Ladd B."/>
            <person name="Jarett J.K."/>
            <person name="Geller-Mcgrath D.E."/>
            <person name="Sieber C.M."/>
            <person name="Emerson J.B."/>
            <person name="Anantharaman K."/>
            <person name="Thomas B.C."/>
            <person name="Malmstrom R."/>
            <person name="Stieglmeier M."/>
            <person name="Klingl A."/>
            <person name="Woyke T."/>
            <person name="Ryan C.M."/>
            <person name="Banfield J.F."/>
        </authorList>
    </citation>
    <scope>NUCLEOTIDE SEQUENCE [LARGE SCALE GENOMIC DNA]</scope>
    <source>
        <strain evidence="4">CG10_big_fil_rev_8_21_14_0_10_45_14</strain>
    </source>
</reference>
<dbReference type="Pfam" id="PF13462">
    <property type="entry name" value="Thioredoxin_4"/>
    <property type="match status" value="1"/>
</dbReference>
<sequence length="316" mass="35800">MFCIASLIVLAILSIFSASHRPLAKLALDCVLKRVTFQPCNSDFKEQMQGRIVGALLRKAPPVARFVHKRFEFLAWVFVVLSVASLVWALWGGYNFYAWGSCNGRNVEGFCAFDPTGSNNAITSTTEECREEAPTDADLRHEKLTTSLYPTLNKEGKKEFLVIGDFGCDYTRAAWPTFKEIREKVKEARFVFVQFPVKEETEYLSDYATCASTIDEEKYFNLADRFFAEDKEFLWDEANARDIIKDVGYDLDAIDACLADPKTEDATRARKLEVRNSGLYGTPTVFAKSENDKSPVPLVGPKPLRVYRRILRGSIF</sequence>
<feature type="domain" description="Thioredoxin-like fold" evidence="3">
    <location>
        <begin position="164"/>
        <end position="291"/>
    </location>
</feature>
<feature type="signal peptide" evidence="2">
    <location>
        <begin position="1"/>
        <end position="20"/>
    </location>
</feature>
<comment type="caution">
    <text evidence="4">The sequence shown here is derived from an EMBL/GenBank/DDBJ whole genome shotgun (WGS) entry which is preliminary data.</text>
</comment>
<evidence type="ECO:0000256" key="2">
    <source>
        <dbReference type="SAM" id="SignalP"/>
    </source>
</evidence>
<evidence type="ECO:0000313" key="4">
    <source>
        <dbReference type="EMBL" id="PIR46218.1"/>
    </source>
</evidence>
<keyword evidence="2" id="KW-0732">Signal</keyword>
<evidence type="ECO:0000313" key="5">
    <source>
        <dbReference type="Proteomes" id="UP000230833"/>
    </source>
</evidence>
<dbReference type="Proteomes" id="UP000230833">
    <property type="component" value="Unassembled WGS sequence"/>
</dbReference>
<protein>
    <recommendedName>
        <fullName evidence="3">Thioredoxin-like fold domain-containing protein</fullName>
    </recommendedName>
</protein>
<feature type="transmembrane region" description="Helical" evidence="1">
    <location>
        <begin position="73"/>
        <end position="91"/>
    </location>
</feature>
<keyword evidence="1" id="KW-0472">Membrane</keyword>
<feature type="chain" id="PRO_5013668529" description="Thioredoxin-like fold domain-containing protein" evidence="2">
    <location>
        <begin position="21"/>
        <end position="316"/>
    </location>
</feature>
<dbReference type="InterPro" id="IPR012336">
    <property type="entry name" value="Thioredoxin-like_fold"/>
</dbReference>
<evidence type="ECO:0000256" key="1">
    <source>
        <dbReference type="SAM" id="Phobius"/>
    </source>
</evidence>
<dbReference type="EMBL" id="PCYL01000049">
    <property type="protein sequence ID" value="PIR46218.1"/>
    <property type="molecule type" value="Genomic_DNA"/>
</dbReference>
<keyword evidence="1" id="KW-1133">Transmembrane helix</keyword>
<keyword evidence="1" id="KW-0812">Transmembrane</keyword>
<organism evidence="4 5">
    <name type="scientific">Candidatus Vogelbacteria bacterium CG10_big_fil_rev_8_21_14_0_10_45_14</name>
    <dbReference type="NCBI Taxonomy" id="1975042"/>
    <lineage>
        <taxon>Bacteria</taxon>
        <taxon>Candidatus Vogeliibacteriota</taxon>
    </lineage>
</organism>
<proteinExistence type="predicted"/>
<dbReference type="Gene3D" id="3.40.30.10">
    <property type="entry name" value="Glutaredoxin"/>
    <property type="match status" value="1"/>
</dbReference>
<accession>A0A2H0RI98</accession>
<dbReference type="AlphaFoldDB" id="A0A2H0RI98"/>